<organism evidence="4 5">
    <name type="scientific">Candidatus Shapirobacteria bacterium CG09_land_8_20_14_0_10_49_15</name>
    <dbReference type="NCBI Taxonomy" id="1974482"/>
    <lineage>
        <taxon>Bacteria</taxon>
        <taxon>Candidatus Shapironibacteriota</taxon>
    </lineage>
</organism>
<proteinExistence type="predicted"/>
<dbReference type="InterPro" id="IPR028098">
    <property type="entry name" value="Glyco_trans_4-like_N"/>
</dbReference>
<dbReference type="AlphaFoldDB" id="A0A2M6XAZ2"/>
<dbReference type="SUPFAM" id="SSF53756">
    <property type="entry name" value="UDP-Glycosyltransferase/glycogen phosphorylase"/>
    <property type="match status" value="1"/>
</dbReference>
<protein>
    <recommendedName>
        <fullName evidence="6">Glycosyltransferase family 1 protein</fullName>
    </recommendedName>
</protein>
<dbReference type="GO" id="GO:0016757">
    <property type="term" value="F:glycosyltransferase activity"/>
    <property type="evidence" value="ECO:0007669"/>
    <property type="project" value="InterPro"/>
</dbReference>
<dbReference type="FunFam" id="3.40.50.2000:FF:000119">
    <property type="entry name" value="Glycosyl transferase group 1"/>
    <property type="match status" value="1"/>
</dbReference>
<sequence length="371" mass="41246">MRIGIDVSQIVYQGSGIATYTQKLVENLLQLDQKNDYVLFGSSLRQRQKLKDFVQGKRAMAKLYPWPTLFLEKLWNNLHVYPIEKLIGEVAVFHSSDWLQPPAQAKKVTTVHDVIPFKYPASFSPRGGHDIVANQQRRLAWVKKEVALVMVDSQATKDDVLEILGIPAQKIRVVRLAADASFRPQPTAKIEQIKEQYGIKGDYLLNVGAREPRKNLAGVMEAFKLFSRTPRRRVSLVIAGKQAWGENHEYRVPGIKYLGYVPSEDLPALYSGAACFVYPSFYEGFGLPVLEAMACGCPVVTTDRGSLAEIAGGAAVLVDPEKPAVIAAGINQAIQGQDKLRRQGIVQAKKFSWQKTAQAVRQVYEEVAGAH</sequence>
<evidence type="ECO:0000256" key="1">
    <source>
        <dbReference type="ARBA" id="ARBA00022679"/>
    </source>
</evidence>
<dbReference type="Proteomes" id="UP000231214">
    <property type="component" value="Unassembled WGS sequence"/>
</dbReference>
<dbReference type="Pfam" id="PF00534">
    <property type="entry name" value="Glycos_transf_1"/>
    <property type="match status" value="1"/>
</dbReference>
<dbReference type="Gene3D" id="3.40.50.2000">
    <property type="entry name" value="Glycogen Phosphorylase B"/>
    <property type="match status" value="1"/>
</dbReference>
<evidence type="ECO:0000259" key="2">
    <source>
        <dbReference type="Pfam" id="PF00534"/>
    </source>
</evidence>
<comment type="caution">
    <text evidence="4">The sequence shown here is derived from an EMBL/GenBank/DDBJ whole genome shotgun (WGS) entry which is preliminary data.</text>
</comment>
<dbReference type="InterPro" id="IPR001296">
    <property type="entry name" value="Glyco_trans_1"/>
</dbReference>
<evidence type="ECO:0008006" key="6">
    <source>
        <dbReference type="Google" id="ProtNLM"/>
    </source>
</evidence>
<evidence type="ECO:0000313" key="5">
    <source>
        <dbReference type="Proteomes" id="UP000231214"/>
    </source>
</evidence>
<dbReference type="Pfam" id="PF13439">
    <property type="entry name" value="Glyco_transf_4"/>
    <property type="match status" value="1"/>
</dbReference>
<name>A0A2M6XAZ2_9BACT</name>
<dbReference type="PANTHER" id="PTHR46401">
    <property type="entry name" value="GLYCOSYLTRANSFERASE WBBK-RELATED"/>
    <property type="match status" value="1"/>
</dbReference>
<feature type="domain" description="Glycosyltransferase subfamily 4-like N-terminal" evidence="3">
    <location>
        <begin position="15"/>
        <end position="179"/>
    </location>
</feature>
<accession>A0A2M6XAZ2</accession>
<feature type="domain" description="Glycosyl transferase family 1" evidence="2">
    <location>
        <begin position="191"/>
        <end position="350"/>
    </location>
</feature>
<dbReference type="CDD" id="cd03809">
    <property type="entry name" value="GT4_MtfB-like"/>
    <property type="match status" value="1"/>
</dbReference>
<evidence type="ECO:0000259" key="3">
    <source>
        <dbReference type="Pfam" id="PF13439"/>
    </source>
</evidence>
<dbReference type="EMBL" id="PEZK01000020">
    <property type="protein sequence ID" value="PIU02223.1"/>
    <property type="molecule type" value="Genomic_DNA"/>
</dbReference>
<gene>
    <name evidence="4" type="ORF">COT66_01135</name>
</gene>
<dbReference type="PANTHER" id="PTHR46401:SF2">
    <property type="entry name" value="GLYCOSYLTRANSFERASE WBBK-RELATED"/>
    <property type="match status" value="1"/>
</dbReference>
<evidence type="ECO:0000313" key="4">
    <source>
        <dbReference type="EMBL" id="PIU02223.1"/>
    </source>
</evidence>
<dbReference type="GO" id="GO:0009103">
    <property type="term" value="P:lipopolysaccharide biosynthetic process"/>
    <property type="evidence" value="ECO:0007669"/>
    <property type="project" value="TreeGrafter"/>
</dbReference>
<reference evidence="5" key="1">
    <citation type="submission" date="2017-09" db="EMBL/GenBank/DDBJ databases">
        <title>Depth-based differentiation of microbial function through sediment-hosted aquifers and enrichment of novel symbionts in the deep terrestrial subsurface.</title>
        <authorList>
            <person name="Probst A.J."/>
            <person name="Ladd B."/>
            <person name="Jarett J.K."/>
            <person name="Geller-Mcgrath D.E."/>
            <person name="Sieber C.M.K."/>
            <person name="Emerson J.B."/>
            <person name="Anantharaman K."/>
            <person name="Thomas B.C."/>
            <person name="Malmstrom R."/>
            <person name="Stieglmeier M."/>
            <person name="Klingl A."/>
            <person name="Woyke T."/>
            <person name="Ryan C.M."/>
            <person name="Banfield J.F."/>
        </authorList>
    </citation>
    <scope>NUCLEOTIDE SEQUENCE [LARGE SCALE GENOMIC DNA]</scope>
</reference>
<keyword evidence="1" id="KW-0808">Transferase</keyword>